<dbReference type="PANTHER" id="PTHR12277:SF81">
    <property type="entry name" value="PROTEIN ABHD13"/>
    <property type="match status" value="1"/>
</dbReference>
<keyword evidence="1" id="KW-0732">Signal</keyword>
<dbReference type="PANTHER" id="PTHR12277">
    <property type="entry name" value="ALPHA/BETA HYDROLASE DOMAIN-CONTAINING PROTEIN"/>
    <property type="match status" value="1"/>
</dbReference>
<keyword evidence="4" id="KW-1185">Reference proteome</keyword>
<feature type="chain" id="PRO_5034509197" evidence="1">
    <location>
        <begin position="21"/>
        <end position="273"/>
    </location>
</feature>
<dbReference type="AlphaFoldDB" id="A0A8H9KV66"/>
<comment type="caution">
    <text evidence="3">The sequence shown here is derived from an EMBL/GenBank/DDBJ whole genome shotgun (WGS) entry which is preliminary data.</text>
</comment>
<dbReference type="Proteomes" id="UP000614460">
    <property type="component" value="Unassembled WGS sequence"/>
</dbReference>
<protein>
    <submittedName>
        <fullName evidence="3">Alpha/beta hydrolase</fullName>
    </submittedName>
</protein>
<feature type="signal peptide" evidence="1">
    <location>
        <begin position="1"/>
        <end position="20"/>
    </location>
</feature>
<evidence type="ECO:0000256" key="1">
    <source>
        <dbReference type="SAM" id="SignalP"/>
    </source>
</evidence>
<proteinExistence type="predicted"/>
<evidence type="ECO:0000313" key="4">
    <source>
        <dbReference type="Proteomes" id="UP000614460"/>
    </source>
</evidence>
<name>A0A8H9KV66_9SPHI</name>
<keyword evidence="3" id="KW-0378">Hydrolase</keyword>
<sequence length="273" mass="31501">MKHLYSLVFLLSILILPAKSQDLPAEEIKELNQEIIAQLFPGTLNKEIKFDFKQPFQEVMVPINDSLKLHGLYFPTKHPKGLIFYLHGSIGDLGEWSKIAPIYTNLHYDLFMIDYRGYGKSDGEFFTEDQWYADMQQVYEFIKKTYADESKIIILGQSLGTAAASYLAAHNNPGKLIIQAPFYNFKDWTYALDPNLNSSILDLKLDNRKYLEETKAPVTIFHSDHDKAVYYGSSEKLKETFKKGDQLIKLKGEGHNDFTKNPQYLKEIKKVLK</sequence>
<dbReference type="EMBL" id="BMKM01000008">
    <property type="protein sequence ID" value="GGE28541.1"/>
    <property type="molecule type" value="Genomic_DNA"/>
</dbReference>
<feature type="domain" description="Serine aminopeptidase S33" evidence="2">
    <location>
        <begin position="78"/>
        <end position="186"/>
    </location>
</feature>
<evidence type="ECO:0000259" key="2">
    <source>
        <dbReference type="Pfam" id="PF12146"/>
    </source>
</evidence>
<dbReference type="SUPFAM" id="SSF53474">
    <property type="entry name" value="alpha/beta-Hydrolases"/>
    <property type="match status" value="1"/>
</dbReference>
<dbReference type="GO" id="GO:0016787">
    <property type="term" value="F:hydrolase activity"/>
    <property type="evidence" value="ECO:0007669"/>
    <property type="project" value="UniProtKB-KW"/>
</dbReference>
<dbReference type="Gene3D" id="3.40.50.1820">
    <property type="entry name" value="alpha/beta hydrolase"/>
    <property type="match status" value="2"/>
</dbReference>
<reference evidence="3" key="2">
    <citation type="submission" date="2020-09" db="EMBL/GenBank/DDBJ databases">
        <authorList>
            <person name="Sun Q."/>
            <person name="Zhou Y."/>
        </authorList>
    </citation>
    <scope>NUCLEOTIDE SEQUENCE</scope>
    <source>
        <strain evidence="3">CGMCC 1.15966</strain>
    </source>
</reference>
<evidence type="ECO:0000313" key="3">
    <source>
        <dbReference type="EMBL" id="GGE28541.1"/>
    </source>
</evidence>
<organism evidence="3 4">
    <name type="scientific">Sphingobacterium cellulitidis</name>
    <dbReference type="NCBI Taxonomy" id="1768011"/>
    <lineage>
        <taxon>Bacteria</taxon>
        <taxon>Pseudomonadati</taxon>
        <taxon>Bacteroidota</taxon>
        <taxon>Sphingobacteriia</taxon>
        <taxon>Sphingobacteriales</taxon>
        <taxon>Sphingobacteriaceae</taxon>
        <taxon>Sphingobacterium</taxon>
    </lineage>
</organism>
<accession>A0A8H9KV66</accession>
<reference evidence="3" key="1">
    <citation type="journal article" date="2014" name="Int. J. Syst. Evol. Microbiol.">
        <title>Complete genome sequence of Corynebacterium casei LMG S-19264T (=DSM 44701T), isolated from a smear-ripened cheese.</title>
        <authorList>
            <consortium name="US DOE Joint Genome Institute (JGI-PGF)"/>
            <person name="Walter F."/>
            <person name="Albersmeier A."/>
            <person name="Kalinowski J."/>
            <person name="Ruckert C."/>
        </authorList>
    </citation>
    <scope>NUCLEOTIDE SEQUENCE</scope>
    <source>
        <strain evidence="3">CGMCC 1.15966</strain>
    </source>
</reference>
<dbReference type="Pfam" id="PF12146">
    <property type="entry name" value="Hydrolase_4"/>
    <property type="match status" value="1"/>
</dbReference>
<gene>
    <name evidence="3" type="ORF">GCM10011516_27810</name>
</gene>
<dbReference type="RefSeq" id="WP_182498225.1">
    <property type="nucleotide sequence ID" value="NZ_BMKM01000008.1"/>
</dbReference>
<dbReference type="InterPro" id="IPR022742">
    <property type="entry name" value="Hydrolase_4"/>
</dbReference>
<dbReference type="InterPro" id="IPR029058">
    <property type="entry name" value="AB_hydrolase_fold"/>
</dbReference>